<protein>
    <submittedName>
        <fullName evidence="8">S41 family peptidase</fullName>
    </submittedName>
</protein>
<dbReference type="NCBIfam" id="TIGR00225">
    <property type="entry name" value="prc"/>
    <property type="match status" value="1"/>
</dbReference>
<dbReference type="PANTHER" id="PTHR32060:SF30">
    <property type="entry name" value="CARBOXY-TERMINAL PROCESSING PROTEASE CTPA"/>
    <property type="match status" value="1"/>
</dbReference>
<dbReference type="InterPro" id="IPR036034">
    <property type="entry name" value="PDZ_sf"/>
</dbReference>
<feature type="transmembrane region" description="Helical" evidence="6">
    <location>
        <begin position="21"/>
        <end position="43"/>
    </location>
</feature>
<evidence type="ECO:0000256" key="2">
    <source>
        <dbReference type="ARBA" id="ARBA00022670"/>
    </source>
</evidence>
<keyword evidence="6" id="KW-0472">Membrane</keyword>
<dbReference type="InterPro" id="IPR029045">
    <property type="entry name" value="ClpP/crotonase-like_dom_sf"/>
</dbReference>
<dbReference type="Gene3D" id="2.30.42.10">
    <property type="match status" value="1"/>
</dbReference>
<dbReference type="InterPro" id="IPR055210">
    <property type="entry name" value="CtpA/B_N"/>
</dbReference>
<dbReference type="CDD" id="cd06782">
    <property type="entry name" value="cpPDZ_CPP-like"/>
    <property type="match status" value="1"/>
</dbReference>
<keyword evidence="6" id="KW-1133">Transmembrane helix</keyword>
<dbReference type="Pfam" id="PF17820">
    <property type="entry name" value="PDZ_6"/>
    <property type="match status" value="1"/>
</dbReference>
<keyword evidence="6" id="KW-0812">Transmembrane</keyword>
<comment type="caution">
    <text evidence="8">The sequence shown here is derived from an EMBL/GenBank/DDBJ whole genome shotgun (WGS) entry which is preliminary data.</text>
</comment>
<keyword evidence="4 5" id="KW-0720">Serine protease</keyword>
<evidence type="ECO:0000256" key="3">
    <source>
        <dbReference type="ARBA" id="ARBA00022801"/>
    </source>
</evidence>
<dbReference type="InterPro" id="IPR001478">
    <property type="entry name" value="PDZ"/>
</dbReference>
<reference evidence="8" key="1">
    <citation type="submission" date="2022-12" db="EMBL/GenBank/DDBJ databases">
        <authorList>
            <person name="Wang J."/>
        </authorList>
    </citation>
    <scope>NUCLEOTIDE SEQUENCE</scope>
    <source>
        <strain evidence="8">HY-42-06</strain>
    </source>
</reference>
<dbReference type="Pfam" id="PF22694">
    <property type="entry name" value="CtpB_N-like"/>
    <property type="match status" value="1"/>
</dbReference>
<evidence type="ECO:0000256" key="4">
    <source>
        <dbReference type="ARBA" id="ARBA00022825"/>
    </source>
</evidence>
<gene>
    <name evidence="8" type="ORF">OXH55_11560</name>
</gene>
<evidence type="ECO:0000313" key="8">
    <source>
        <dbReference type="EMBL" id="MCY6371274.1"/>
    </source>
</evidence>
<dbReference type="SMART" id="SM00245">
    <property type="entry name" value="TSPc"/>
    <property type="match status" value="1"/>
</dbReference>
<dbReference type="Proteomes" id="UP001079657">
    <property type="component" value="Unassembled WGS sequence"/>
</dbReference>
<dbReference type="PROSITE" id="PS50106">
    <property type="entry name" value="PDZ"/>
    <property type="match status" value="1"/>
</dbReference>
<dbReference type="SUPFAM" id="SSF52096">
    <property type="entry name" value="ClpP/crotonase"/>
    <property type="match status" value="1"/>
</dbReference>
<evidence type="ECO:0000256" key="5">
    <source>
        <dbReference type="RuleBase" id="RU004404"/>
    </source>
</evidence>
<organism evidence="8 9">
    <name type="scientific">Clostridium ganghwense</name>
    <dbReference type="NCBI Taxonomy" id="312089"/>
    <lineage>
        <taxon>Bacteria</taxon>
        <taxon>Bacillati</taxon>
        <taxon>Bacillota</taxon>
        <taxon>Clostridia</taxon>
        <taxon>Eubacteriales</taxon>
        <taxon>Clostridiaceae</taxon>
        <taxon>Clostridium</taxon>
    </lineage>
</organism>
<dbReference type="InterPro" id="IPR041489">
    <property type="entry name" value="PDZ_6"/>
</dbReference>
<dbReference type="SUPFAM" id="SSF50156">
    <property type="entry name" value="PDZ domain-like"/>
    <property type="match status" value="1"/>
</dbReference>
<dbReference type="RefSeq" id="WP_268050144.1">
    <property type="nucleotide sequence ID" value="NZ_JAPQES010000004.1"/>
</dbReference>
<evidence type="ECO:0000256" key="6">
    <source>
        <dbReference type="SAM" id="Phobius"/>
    </source>
</evidence>
<dbReference type="CDD" id="cd07560">
    <property type="entry name" value="Peptidase_S41_CPP"/>
    <property type="match status" value="1"/>
</dbReference>
<dbReference type="Gene3D" id="3.30.750.44">
    <property type="match status" value="1"/>
</dbReference>
<keyword evidence="2 5" id="KW-0645">Protease</keyword>
<keyword evidence="3 5" id="KW-0378">Hydrolase</keyword>
<accession>A0ABT4CQF8</accession>
<evidence type="ECO:0000256" key="1">
    <source>
        <dbReference type="ARBA" id="ARBA00009179"/>
    </source>
</evidence>
<dbReference type="EMBL" id="JAPQES010000004">
    <property type="protein sequence ID" value="MCY6371274.1"/>
    <property type="molecule type" value="Genomic_DNA"/>
</dbReference>
<dbReference type="PANTHER" id="PTHR32060">
    <property type="entry name" value="TAIL-SPECIFIC PROTEASE"/>
    <property type="match status" value="1"/>
</dbReference>
<evidence type="ECO:0000313" key="9">
    <source>
        <dbReference type="Proteomes" id="UP001079657"/>
    </source>
</evidence>
<dbReference type="InterPro" id="IPR004447">
    <property type="entry name" value="Peptidase_S41A"/>
</dbReference>
<dbReference type="Gene3D" id="3.90.226.10">
    <property type="entry name" value="2-enoyl-CoA Hydratase, Chain A, domain 1"/>
    <property type="match status" value="1"/>
</dbReference>
<keyword evidence="9" id="KW-1185">Reference proteome</keyword>
<dbReference type="InterPro" id="IPR005151">
    <property type="entry name" value="Tail-specific_protease"/>
</dbReference>
<sequence length="420" mass="46992">MDYKEIKDNYNQDKVRNKSKKLSWILIVVLVVVLTNFTTYIVATRVPIKGTMRISEKTYDEVAKFSKMFIVKNNIEKYYDGKIDENVLIDGAIKGMTESLNDPYTVYMNEKEYKEFSTTTEGNYVGIGIQIDVKSNNIVVVTAFEDSPAKKVGLLSGDIIEKVDGKEVSGKDVDKAISMMKGEKNTSVVITIKRGDQVPFDVKVKRDVIPLITVRGEMLDDKIGYIQMSIFDEHTGKQFVKEAEKLKKKGMKGLILDLRQNPGGWLTQCIDVTSNFLKKGNVIVSTKDKYGYEEKLTSKGGDLIGMPLVVLIDGGTASAAEIFSGVVRDYKLGTLVGTKTFGKGIVQSVLSGRKQGFGDGTALKVTTSKYYTPNGENIHHKGINPDVEVKYPEELLKKPYDRKKDSQFNKAMEIMKEKMK</sequence>
<comment type="similarity">
    <text evidence="1 5">Belongs to the peptidase S41A family.</text>
</comment>
<evidence type="ECO:0000259" key="7">
    <source>
        <dbReference type="PROSITE" id="PS50106"/>
    </source>
</evidence>
<dbReference type="Pfam" id="PF03572">
    <property type="entry name" value="Peptidase_S41"/>
    <property type="match status" value="1"/>
</dbReference>
<proteinExistence type="inferred from homology"/>
<dbReference type="SMART" id="SM00228">
    <property type="entry name" value="PDZ"/>
    <property type="match status" value="1"/>
</dbReference>
<name>A0ABT4CQF8_9CLOT</name>
<feature type="domain" description="PDZ" evidence="7">
    <location>
        <begin position="113"/>
        <end position="195"/>
    </location>
</feature>